<comment type="caution">
    <text evidence="2">The sequence shown here is derived from an EMBL/GenBank/DDBJ whole genome shotgun (WGS) entry which is preliminary data.</text>
</comment>
<dbReference type="PROSITE" id="PS51257">
    <property type="entry name" value="PROKAR_LIPOPROTEIN"/>
    <property type="match status" value="1"/>
</dbReference>
<sequence>MKRFLLPTALISAALFTACDPTPTPEPTDTTKPTLTLTATPVTLTGGGTVTLSGAATDNVAVTSVSFYKGDTLLNKDTTLPYEATDTLAAPTTDTTVQYRAVAADAAGNTAEQTVTVTSKPAAPAALPNLTVRFSKGFGDYAFPDTAAPGRTVTLFSITNSTNTYTKLTTGTIGNDYRLILNAIPADTLNAQLQSFPSTLPAGCTGTFTVSSSTLKYVEVGRVMVDTTNLTLSGESAMNIFNPDGTAPDRQSAYGSTGPNTFYYANEAGSVTGKFSCTSEYGVFNAEYALQLKKGWNFVQSKYTQAANGGPSSMTYKTLAATDVILAPSGPF</sequence>
<evidence type="ECO:0000256" key="1">
    <source>
        <dbReference type="SAM" id="SignalP"/>
    </source>
</evidence>
<protein>
    <submittedName>
        <fullName evidence="2">Uncharacterized protein</fullName>
    </submittedName>
</protein>
<feature type="chain" id="PRO_5034865573" evidence="1">
    <location>
        <begin position="19"/>
        <end position="332"/>
    </location>
</feature>
<evidence type="ECO:0000313" key="2">
    <source>
        <dbReference type="EMBL" id="GGM31061.1"/>
    </source>
</evidence>
<dbReference type="Pfam" id="PF17957">
    <property type="entry name" value="Big_7"/>
    <property type="match status" value="1"/>
</dbReference>
<gene>
    <name evidence="2" type="ORF">GCM10008956_03970</name>
</gene>
<evidence type="ECO:0000313" key="3">
    <source>
        <dbReference type="Proteomes" id="UP000600547"/>
    </source>
</evidence>
<reference evidence="3" key="1">
    <citation type="journal article" date="2019" name="Int. J. Syst. Evol. Microbiol.">
        <title>The Global Catalogue of Microorganisms (GCM) 10K type strain sequencing project: providing services to taxonomists for standard genome sequencing and annotation.</title>
        <authorList>
            <consortium name="The Broad Institute Genomics Platform"/>
            <consortium name="The Broad Institute Genome Sequencing Center for Infectious Disease"/>
            <person name="Wu L."/>
            <person name="Ma J."/>
        </authorList>
    </citation>
    <scope>NUCLEOTIDE SEQUENCE [LARGE SCALE GENOMIC DNA]</scope>
    <source>
        <strain evidence="3">JCM 31047</strain>
    </source>
</reference>
<dbReference type="InterPro" id="IPR013783">
    <property type="entry name" value="Ig-like_fold"/>
</dbReference>
<dbReference type="Proteomes" id="UP000600547">
    <property type="component" value="Unassembled WGS sequence"/>
</dbReference>
<keyword evidence="1" id="KW-0732">Signal</keyword>
<dbReference type="RefSeq" id="WP_110830484.1">
    <property type="nucleotide sequence ID" value="NZ_BMQG01000001.1"/>
</dbReference>
<dbReference type="Gene3D" id="2.60.40.10">
    <property type="entry name" value="Immunoglobulins"/>
    <property type="match status" value="1"/>
</dbReference>
<accession>A0A8H9GIZ4</accession>
<name>A0A8H9GIZ4_9DEIO</name>
<organism evidence="2 3">
    <name type="scientific">Deinococcus arenae</name>
    <dbReference type="NCBI Taxonomy" id="1452751"/>
    <lineage>
        <taxon>Bacteria</taxon>
        <taxon>Thermotogati</taxon>
        <taxon>Deinococcota</taxon>
        <taxon>Deinococci</taxon>
        <taxon>Deinococcales</taxon>
        <taxon>Deinococcaceae</taxon>
        <taxon>Deinococcus</taxon>
    </lineage>
</organism>
<feature type="signal peptide" evidence="1">
    <location>
        <begin position="1"/>
        <end position="18"/>
    </location>
</feature>
<proteinExistence type="predicted"/>
<dbReference type="AlphaFoldDB" id="A0A8H9GIZ4"/>
<keyword evidence="3" id="KW-1185">Reference proteome</keyword>
<dbReference type="EMBL" id="BMQG01000001">
    <property type="protein sequence ID" value="GGM31061.1"/>
    <property type="molecule type" value="Genomic_DNA"/>
</dbReference>